<evidence type="ECO:0000256" key="1">
    <source>
        <dbReference type="SAM" id="MobiDB-lite"/>
    </source>
</evidence>
<gene>
    <name evidence="2" type="ORF">GCM10011494_32490</name>
</gene>
<name>A0A916X749_9SPHN</name>
<accession>A0A916X749</accession>
<comment type="caution">
    <text evidence="2">The sequence shown here is derived from an EMBL/GenBank/DDBJ whole genome shotgun (WGS) entry which is preliminary data.</text>
</comment>
<reference evidence="2" key="1">
    <citation type="journal article" date="2014" name="Int. J. Syst. Evol. Microbiol.">
        <title>Complete genome sequence of Corynebacterium casei LMG S-19264T (=DSM 44701T), isolated from a smear-ripened cheese.</title>
        <authorList>
            <consortium name="US DOE Joint Genome Institute (JGI-PGF)"/>
            <person name="Walter F."/>
            <person name="Albersmeier A."/>
            <person name="Kalinowski J."/>
            <person name="Ruckert C."/>
        </authorList>
    </citation>
    <scope>NUCLEOTIDE SEQUENCE</scope>
    <source>
        <strain evidence="2">CGMCC 1.15095</strain>
    </source>
</reference>
<dbReference type="InterPro" id="IPR036390">
    <property type="entry name" value="WH_DNA-bd_sf"/>
</dbReference>
<dbReference type="Gene3D" id="1.10.10.10">
    <property type="entry name" value="Winged helix-like DNA-binding domain superfamily/Winged helix DNA-binding domain"/>
    <property type="match status" value="1"/>
</dbReference>
<keyword evidence="3" id="KW-1185">Reference proteome</keyword>
<dbReference type="AlphaFoldDB" id="A0A916X749"/>
<evidence type="ECO:0008006" key="4">
    <source>
        <dbReference type="Google" id="ProtNLM"/>
    </source>
</evidence>
<proteinExistence type="predicted"/>
<feature type="region of interest" description="Disordered" evidence="1">
    <location>
        <begin position="195"/>
        <end position="219"/>
    </location>
</feature>
<dbReference type="RefSeq" id="WP_188772617.1">
    <property type="nucleotide sequence ID" value="NZ_BMHK01000029.1"/>
</dbReference>
<evidence type="ECO:0000313" key="2">
    <source>
        <dbReference type="EMBL" id="GGC11239.1"/>
    </source>
</evidence>
<dbReference type="Proteomes" id="UP000608154">
    <property type="component" value="Unassembled WGS sequence"/>
</dbReference>
<organism evidence="2 3">
    <name type="scientific">Novosphingobium endophyticum</name>
    <dbReference type="NCBI Taxonomy" id="1955250"/>
    <lineage>
        <taxon>Bacteria</taxon>
        <taxon>Pseudomonadati</taxon>
        <taxon>Pseudomonadota</taxon>
        <taxon>Alphaproteobacteria</taxon>
        <taxon>Sphingomonadales</taxon>
        <taxon>Sphingomonadaceae</taxon>
        <taxon>Novosphingobium</taxon>
    </lineage>
</organism>
<dbReference type="EMBL" id="BMHK01000029">
    <property type="protein sequence ID" value="GGC11239.1"/>
    <property type="molecule type" value="Genomic_DNA"/>
</dbReference>
<dbReference type="InterPro" id="IPR036388">
    <property type="entry name" value="WH-like_DNA-bd_sf"/>
</dbReference>
<reference evidence="2" key="2">
    <citation type="submission" date="2020-09" db="EMBL/GenBank/DDBJ databases">
        <authorList>
            <person name="Sun Q."/>
            <person name="Zhou Y."/>
        </authorList>
    </citation>
    <scope>NUCLEOTIDE SEQUENCE</scope>
    <source>
        <strain evidence="2">CGMCC 1.15095</strain>
    </source>
</reference>
<sequence length="331" mass="35969">MPAVDVFEGDFSYDNRRVSVAGAPVSLTIFANRMHVRASLRDDAMAAGLRVHASGPLEDLLEAPSRALGDVVLVDCPQVDARTIAGLSELDLHAASAGTRLIVSTTIDALDPVFACLDQSAPTLLVDPDRADRVLALGRVLAEFPASRLRELSDDDRLMLLRLTEQVGQIAGRLEGLALDGGARCDESVSAFSFGSSVQPGHAPEDRHGKRPARPPLPDPRLVRAIIRQRQLRARFLDGDLFSDPAWEMLLDLTAARVERKRVSVTSLCIASGAPPTTALRWIGQMVETGLFVRVCDDSDRRRAFIELNDQTAEAMARYFQEVSLTAPVPV</sequence>
<evidence type="ECO:0000313" key="3">
    <source>
        <dbReference type="Proteomes" id="UP000608154"/>
    </source>
</evidence>
<protein>
    <recommendedName>
        <fullName evidence="4">MarR family transcriptional regulator</fullName>
    </recommendedName>
</protein>
<dbReference type="SUPFAM" id="SSF46785">
    <property type="entry name" value="Winged helix' DNA-binding domain"/>
    <property type="match status" value="1"/>
</dbReference>